<comment type="caution">
    <text evidence="1">The sequence shown here is derived from an EMBL/GenBank/DDBJ whole genome shotgun (WGS) entry which is preliminary data.</text>
</comment>
<accession>C9LVJ9</accession>
<dbReference type="AlphaFoldDB" id="C9LVJ9"/>
<name>C9LVJ9_SELS3</name>
<reference evidence="1 2" key="1">
    <citation type="submission" date="2009-09" db="EMBL/GenBank/DDBJ databases">
        <authorList>
            <person name="Weinstock G."/>
            <person name="Sodergren E."/>
            <person name="Clifton S."/>
            <person name="Fulton L."/>
            <person name="Fulton B."/>
            <person name="Courtney L."/>
            <person name="Fronick C."/>
            <person name="Harrison M."/>
            <person name="Strong C."/>
            <person name="Farmer C."/>
            <person name="Delahaunty K."/>
            <person name="Markovic C."/>
            <person name="Hall O."/>
            <person name="Minx P."/>
            <person name="Tomlinson C."/>
            <person name="Mitreva M."/>
            <person name="Nelson J."/>
            <person name="Hou S."/>
            <person name="Wollam A."/>
            <person name="Pepin K.H."/>
            <person name="Johnson M."/>
            <person name="Bhonagiri V."/>
            <person name="Nash W.E."/>
            <person name="Warren W."/>
            <person name="Chinwalla A."/>
            <person name="Mardis E.R."/>
            <person name="Wilson R.K."/>
        </authorList>
    </citation>
    <scope>NUCLEOTIDE SEQUENCE [LARGE SCALE GENOMIC DNA]</scope>
    <source>
        <strain evidence="2">ATCC 35185 / DSM 20758 / VPI D19B-28</strain>
    </source>
</reference>
<proteinExistence type="predicted"/>
<evidence type="ECO:0000313" key="1">
    <source>
        <dbReference type="EMBL" id="EEX77162.1"/>
    </source>
</evidence>
<gene>
    <name evidence="1" type="ORF">SELSPUOL_01493</name>
</gene>
<dbReference type="Proteomes" id="UP000003505">
    <property type="component" value="Unassembled WGS sequence"/>
</dbReference>
<dbReference type="EMBL" id="ACKP02000027">
    <property type="protein sequence ID" value="EEX77162.1"/>
    <property type="molecule type" value="Genomic_DNA"/>
</dbReference>
<organism evidence="1 2">
    <name type="scientific">Selenomonas sputigena (strain ATCC 35185 / DSM 20758 / CCUG 44933 / VPI D19B-28)</name>
    <dbReference type="NCBI Taxonomy" id="546271"/>
    <lineage>
        <taxon>Bacteria</taxon>
        <taxon>Bacillati</taxon>
        <taxon>Bacillota</taxon>
        <taxon>Negativicutes</taxon>
        <taxon>Selenomonadales</taxon>
        <taxon>Selenomonadaceae</taxon>
        <taxon>Selenomonas</taxon>
    </lineage>
</organism>
<sequence length="53" mass="6025">MSRKQWQTFRTQDIEKPSQAVCAFGYDLLGLHAKLSGSIFSHHTKLFGTRTQA</sequence>
<protein>
    <submittedName>
        <fullName evidence="1">Uncharacterized protein</fullName>
    </submittedName>
</protein>
<evidence type="ECO:0000313" key="2">
    <source>
        <dbReference type="Proteomes" id="UP000003505"/>
    </source>
</evidence>